<evidence type="ECO:0000313" key="5">
    <source>
        <dbReference type="EMBL" id="CAG9571060.1"/>
    </source>
</evidence>
<keyword evidence="1" id="KW-0646">Protease inhibitor</keyword>
<dbReference type="Gene3D" id="2.30.39.10">
    <property type="entry name" value="Alpha-1-antitrypsin, domain 1"/>
    <property type="match status" value="1"/>
</dbReference>
<dbReference type="Proteomes" id="UP000789524">
    <property type="component" value="Unassembled WGS sequence"/>
</dbReference>
<dbReference type="InterPro" id="IPR023796">
    <property type="entry name" value="Serpin_dom"/>
</dbReference>
<evidence type="ECO:0000256" key="1">
    <source>
        <dbReference type="ARBA" id="ARBA00022690"/>
    </source>
</evidence>
<dbReference type="SUPFAM" id="SSF56574">
    <property type="entry name" value="Serpins"/>
    <property type="match status" value="1"/>
</dbReference>
<comment type="similarity">
    <text evidence="3">Belongs to the serpin family.</text>
</comment>
<dbReference type="InterPro" id="IPR042178">
    <property type="entry name" value="Serpin_sf_1"/>
</dbReference>
<organism evidence="5 6">
    <name type="scientific">Danaus chrysippus</name>
    <name type="common">African queen</name>
    <dbReference type="NCBI Taxonomy" id="151541"/>
    <lineage>
        <taxon>Eukaryota</taxon>
        <taxon>Metazoa</taxon>
        <taxon>Ecdysozoa</taxon>
        <taxon>Arthropoda</taxon>
        <taxon>Hexapoda</taxon>
        <taxon>Insecta</taxon>
        <taxon>Pterygota</taxon>
        <taxon>Neoptera</taxon>
        <taxon>Endopterygota</taxon>
        <taxon>Lepidoptera</taxon>
        <taxon>Glossata</taxon>
        <taxon>Ditrysia</taxon>
        <taxon>Papilionoidea</taxon>
        <taxon>Nymphalidae</taxon>
        <taxon>Danainae</taxon>
        <taxon>Danaini</taxon>
        <taxon>Danaina</taxon>
        <taxon>Danaus</taxon>
        <taxon>Anosia</taxon>
    </lineage>
</organism>
<dbReference type="Gene3D" id="3.30.497.10">
    <property type="entry name" value="Antithrombin, subunit I, domain 2"/>
    <property type="match status" value="1"/>
</dbReference>
<evidence type="ECO:0000256" key="2">
    <source>
        <dbReference type="ARBA" id="ARBA00022900"/>
    </source>
</evidence>
<dbReference type="AlphaFoldDB" id="A0A8J2R5Y5"/>
<dbReference type="InterPro" id="IPR000215">
    <property type="entry name" value="Serpin_fam"/>
</dbReference>
<sequence length="316" mass="35827">METSGKSSQQLKKTMCLSEKSERDVLDCLLVYDLVCNLMHVNNTGVYFRTKSVIFYDSRLQLTNDFTNFQDLHEVSLEMLNFDDNVLASHSANNYKQSDSFLIPKPFIFDSSDFKETSMIVSTLVEFKAEWAKPFDSSLSDQYMLRQRGTFFFTDIKRLNASVLELSYVGDFKMLIIQPHEGVTLKHVTTQLALNDLEEIYNELHSDGLKEIDVGLKKFSLTSSLIFNKAFKSMGVIDVFSPDDADLSLDNDLYIMNFEQRVTVTVSETGTTATAYTPANVAKFTGQNNITFSKSFIFLIVHGPSLTILFCGKYGE</sequence>
<dbReference type="PANTHER" id="PTHR11461">
    <property type="entry name" value="SERINE PROTEASE INHIBITOR, SERPIN"/>
    <property type="match status" value="1"/>
</dbReference>
<dbReference type="PANTHER" id="PTHR11461:SF367">
    <property type="entry name" value="GH21475P-RELATED"/>
    <property type="match status" value="1"/>
</dbReference>
<dbReference type="GO" id="GO:0004867">
    <property type="term" value="F:serine-type endopeptidase inhibitor activity"/>
    <property type="evidence" value="ECO:0007669"/>
    <property type="project" value="UniProtKB-KW"/>
</dbReference>
<dbReference type="SMART" id="SM00093">
    <property type="entry name" value="SERPIN"/>
    <property type="match status" value="1"/>
</dbReference>
<dbReference type="EMBL" id="CAKASE010000066">
    <property type="protein sequence ID" value="CAG9571060.1"/>
    <property type="molecule type" value="Genomic_DNA"/>
</dbReference>
<accession>A0A8J2R5Y5</accession>
<proteinExistence type="inferred from homology"/>
<dbReference type="InterPro" id="IPR042185">
    <property type="entry name" value="Serpin_sf_2"/>
</dbReference>
<keyword evidence="6" id="KW-1185">Reference proteome</keyword>
<dbReference type="Pfam" id="PF00079">
    <property type="entry name" value="Serpin"/>
    <property type="match status" value="1"/>
</dbReference>
<reference evidence="5" key="1">
    <citation type="submission" date="2021-09" db="EMBL/GenBank/DDBJ databases">
        <authorList>
            <person name="Martin H S."/>
        </authorList>
    </citation>
    <scope>NUCLEOTIDE SEQUENCE</scope>
</reference>
<dbReference type="OrthoDB" id="9518664at2759"/>
<comment type="caution">
    <text evidence="5">The sequence shown here is derived from an EMBL/GenBank/DDBJ whole genome shotgun (WGS) entry which is preliminary data.</text>
</comment>
<evidence type="ECO:0000313" key="6">
    <source>
        <dbReference type="Proteomes" id="UP000789524"/>
    </source>
</evidence>
<name>A0A8J2R5Y5_9NEOP</name>
<protein>
    <submittedName>
        <fullName evidence="5">(African queen) hypothetical protein</fullName>
    </submittedName>
</protein>
<evidence type="ECO:0000256" key="3">
    <source>
        <dbReference type="RuleBase" id="RU000411"/>
    </source>
</evidence>
<gene>
    <name evidence="5" type="ORF">DCHRY22_LOCUS9604</name>
</gene>
<evidence type="ECO:0000259" key="4">
    <source>
        <dbReference type="SMART" id="SM00093"/>
    </source>
</evidence>
<dbReference type="InterPro" id="IPR036186">
    <property type="entry name" value="Serpin_sf"/>
</dbReference>
<dbReference type="GO" id="GO:0005615">
    <property type="term" value="C:extracellular space"/>
    <property type="evidence" value="ECO:0007669"/>
    <property type="project" value="InterPro"/>
</dbReference>
<feature type="domain" description="Serpin" evidence="4">
    <location>
        <begin position="1"/>
        <end position="314"/>
    </location>
</feature>
<keyword evidence="2" id="KW-0722">Serine protease inhibitor</keyword>